<organism evidence="4 5">
    <name type="scientific">Adiantum capillus-veneris</name>
    <name type="common">Maidenhair fern</name>
    <dbReference type="NCBI Taxonomy" id="13818"/>
    <lineage>
        <taxon>Eukaryota</taxon>
        <taxon>Viridiplantae</taxon>
        <taxon>Streptophyta</taxon>
        <taxon>Embryophyta</taxon>
        <taxon>Tracheophyta</taxon>
        <taxon>Polypodiopsida</taxon>
        <taxon>Polypodiidae</taxon>
        <taxon>Polypodiales</taxon>
        <taxon>Pteridineae</taxon>
        <taxon>Pteridaceae</taxon>
        <taxon>Vittarioideae</taxon>
        <taxon>Adiantum</taxon>
    </lineage>
</organism>
<dbReference type="OrthoDB" id="2018427at2759"/>
<dbReference type="Pfam" id="PF10358">
    <property type="entry name" value="NT-C2"/>
    <property type="match status" value="1"/>
</dbReference>
<keyword evidence="5" id="KW-1185">Reference proteome</keyword>
<comment type="caution">
    <text evidence="4">The sequence shown here is derived from an EMBL/GenBank/DDBJ whole genome shotgun (WGS) entry which is preliminary data.</text>
</comment>
<evidence type="ECO:0000256" key="1">
    <source>
        <dbReference type="SAM" id="Coils"/>
    </source>
</evidence>
<evidence type="ECO:0000313" key="4">
    <source>
        <dbReference type="EMBL" id="KAI5061182.1"/>
    </source>
</evidence>
<evidence type="ECO:0000313" key="5">
    <source>
        <dbReference type="Proteomes" id="UP000886520"/>
    </source>
</evidence>
<feature type="region of interest" description="Disordered" evidence="2">
    <location>
        <begin position="434"/>
        <end position="454"/>
    </location>
</feature>
<dbReference type="Proteomes" id="UP000886520">
    <property type="component" value="Chromosome 23"/>
</dbReference>
<reference evidence="4" key="1">
    <citation type="submission" date="2021-01" db="EMBL/GenBank/DDBJ databases">
        <title>Adiantum capillus-veneris genome.</title>
        <authorList>
            <person name="Fang Y."/>
            <person name="Liao Q."/>
        </authorList>
    </citation>
    <scope>NUCLEOTIDE SEQUENCE</scope>
    <source>
        <strain evidence="4">H3</strain>
        <tissue evidence="4">Leaf</tissue>
    </source>
</reference>
<protein>
    <recommendedName>
        <fullName evidence="3">C2 NT-type domain-containing protein</fullName>
    </recommendedName>
</protein>
<keyword evidence="1" id="KW-0175">Coiled coil</keyword>
<proteinExistence type="predicted"/>
<feature type="coiled-coil region" evidence="1">
    <location>
        <begin position="669"/>
        <end position="1338"/>
    </location>
</feature>
<feature type="coiled-coil region" evidence="1">
    <location>
        <begin position="306"/>
        <end position="368"/>
    </location>
</feature>
<dbReference type="PROSITE" id="PS51840">
    <property type="entry name" value="C2_NT"/>
    <property type="match status" value="1"/>
</dbReference>
<sequence>MFKPTKKKPSKAKEKVDFKLEFHATRVPQRGWDRLMVSLISLETNKVTAKTGKVHVKNGACLWSDPVYDSPLISQDAVGKDNSRAPHKLLVSMGLSRFGILGEATIDFADYMQAAAPVSLPLQLQNCSSGTILYVKIQRIGLDTPCRELEGQQDTQRDCKPAVFDVNLPSLDETSGSISTADKDDCASTCLSLDSLEAPRTPEVSECRPYNRDSRGREELASPCSSIGSCSGRQDLGNAIQEYVRFSEVDASNQPCIGNFASPAEKASVCFSPSHSIVSSGDKDGGNGRFEPPEMLAWSNSKGMELEATESTIKELRLQCTLWEQRSKQTEVQMELLQKQHLDERTRNEELQRSLTSLKEERDSTRLEVHSLRFSGNIHDRGGDGIKWRELQSELEYEKSMNSNLSLQLRKTQDSNSELLLEIQDLERLLHERQKQAVDPEDISQQKNKEKKLEASVETLKKELEELDRDSHELTEENMSLLSQLKQANDQMKAKEDTIVQLEMKINNELYLCAEMETEKLKDEVEELRSKLSEYEEAYESKLSSSRTLIDDLNSSVMMVRSKNARVERELQNSEEHISELLKEIESLKSKMEGYEKERSVFVSLKGQLNIFREKASKAELEHRGALKRVEELETSNRELKAEKTRDLTTIRKQLQDFQEHALATDSKYRDTSQALASLRDEKLNLDKEMSALLSAKEAAEANFTKLQSFNMVLQEKLHAEQGKNSELLQQCKEKETKNLQLSEEVKVTTSHVQTLEQTIMELETSAKEVEAHTGSMQTENLVCRSRIKELGELLESLKEEKISLESSASAFEARLQELEALNEELSEKLKNAQEDIDWARENTNTLVNEIRELEGELESEMVVQQRLKQSISELESQKLDWQSQLDELSNKNVQLQKHVLSLEERCKDVLNEKDSLLVTLQEHKKDKHSSETALQAVIKQQEDRIQQLEASSTEEKIQQLLLDASILRDEKSVLEQELKNLQGMLMQAKKDAVEGEKKVKHTLLEASMRTDEKLELEGNVLKLEQMLKQAEKDSSSLKRNLEFQFQEATLKEQDMMKKLNKVTVEAQLLQDEKLELLQKIMGLEAQCAAAELERRKLSIAMSRMEADLELLQREKEVKERAIAGFAGLEAQCAAAEVEKRKLSMAMSQLETNLDLLQREKNVKERTIAGLEAQCEVAELERRKLSMAMSKMETDLGVLQREKEDKERAFAEEKETLKVSLGTVFKIESDLDVLQKEKDLRERAFESLKQEKERLEASLRIAELEIETLEERVKSYAVASCDWEHSKVLLKDSADELNKMKQQNDELGSKLLEEHVEREELRKRATYLEEELQRKTAVLASMEMKINESESFNSLAGSPVHSLSSPSTAKSRGGALSAIPSVREARESANLREKVKVLEGELKVKVAELELSRQQMKVQQAQPSVKSEQEEQQVIKEQSSGYTDQLVKELHSLQSQNAAFCQREIELMSKITSAEALQQEVESLKEEKRVLEVALSNFGAAASSDNLSKKISALEMELAEVLEANNMYKKELQSAFAKQHNVHTAALEKLGSVEQVIQDLADLKRKNMILEDELKDMRQRYFNMSLQFAEVEAEREELVMTIRNLRGAKKLMPFRSSNF</sequence>
<dbReference type="InterPro" id="IPR019448">
    <property type="entry name" value="NT-C2"/>
</dbReference>
<dbReference type="PANTHER" id="PTHR47270:SF3">
    <property type="entry name" value="HYPOTETICAL PROTEIN"/>
    <property type="match status" value="1"/>
</dbReference>
<gene>
    <name evidence="4" type="ORF">GOP47_0023687</name>
</gene>
<feature type="domain" description="C2 NT-type" evidence="3">
    <location>
        <begin position="6"/>
        <end position="141"/>
    </location>
</feature>
<accession>A0A9D4U516</accession>
<name>A0A9D4U516_ADICA</name>
<dbReference type="EMBL" id="JABFUD020000023">
    <property type="protein sequence ID" value="KAI5061182.1"/>
    <property type="molecule type" value="Genomic_DNA"/>
</dbReference>
<dbReference type="PANTHER" id="PTHR47270">
    <property type="entry name" value="PROTEIN MLP1-LIKE"/>
    <property type="match status" value="1"/>
</dbReference>
<evidence type="ECO:0000259" key="3">
    <source>
        <dbReference type="PROSITE" id="PS51840"/>
    </source>
</evidence>
<feature type="coiled-coil region" evidence="1">
    <location>
        <begin position="1467"/>
        <end position="1608"/>
    </location>
</feature>
<evidence type="ECO:0000256" key="2">
    <source>
        <dbReference type="SAM" id="MobiDB-lite"/>
    </source>
</evidence>